<keyword evidence="2" id="KW-1185">Reference proteome</keyword>
<evidence type="ECO:0000313" key="2">
    <source>
        <dbReference type="Proteomes" id="UP001311232"/>
    </source>
</evidence>
<reference evidence="1 2" key="1">
    <citation type="submission" date="2021-06" db="EMBL/GenBank/DDBJ databases">
        <authorList>
            <person name="Palmer J.M."/>
        </authorList>
    </citation>
    <scope>NUCLEOTIDE SEQUENCE [LARGE SCALE GENOMIC DNA]</scope>
    <source>
        <strain evidence="1 2">MEX-2019</strain>
        <tissue evidence="1">Muscle</tissue>
    </source>
</reference>
<organism evidence="1 2">
    <name type="scientific">Crenichthys baileyi</name>
    <name type="common">White River springfish</name>
    <dbReference type="NCBI Taxonomy" id="28760"/>
    <lineage>
        <taxon>Eukaryota</taxon>
        <taxon>Metazoa</taxon>
        <taxon>Chordata</taxon>
        <taxon>Craniata</taxon>
        <taxon>Vertebrata</taxon>
        <taxon>Euteleostomi</taxon>
        <taxon>Actinopterygii</taxon>
        <taxon>Neopterygii</taxon>
        <taxon>Teleostei</taxon>
        <taxon>Neoteleostei</taxon>
        <taxon>Acanthomorphata</taxon>
        <taxon>Ovalentaria</taxon>
        <taxon>Atherinomorphae</taxon>
        <taxon>Cyprinodontiformes</taxon>
        <taxon>Goodeidae</taxon>
        <taxon>Crenichthys</taxon>
    </lineage>
</organism>
<gene>
    <name evidence="1" type="ORF">CRENBAI_003935</name>
</gene>
<name>A0AAV9SFR9_9TELE</name>
<dbReference type="PANTHER" id="PTHR33104:SF2">
    <property type="entry name" value="CXC3 LIKE CYSTEINE CLUSTER DOMAIN-CONTAINING PROTEIN"/>
    <property type="match status" value="1"/>
</dbReference>
<dbReference type="PANTHER" id="PTHR33104">
    <property type="entry name" value="SI:DKEY-29D5.2"/>
    <property type="match status" value="1"/>
</dbReference>
<dbReference type="AlphaFoldDB" id="A0AAV9SFR9"/>
<accession>A0AAV9SFR9</accession>
<evidence type="ECO:0000313" key="1">
    <source>
        <dbReference type="EMBL" id="KAK5619978.1"/>
    </source>
</evidence>
<dbReference type="EMBL" id="JAHHUM010000411">
    <property type="protein sequence ID" value="KAK5619978.1"/>
    <property type="molecule type" value="Genomic_DNA"/>
</dbReference>
<dbReference type="Proteomes" id="UP001311232">
    <property type="component" value="Unassembled WGS sequence"/>
</dbReference>
<comment type="caution">
    <text evidence="1">The sequence shown here is derived from an EMBL/GenBank/DDBJ whole genome shotgun (WGS) entry which is preliminary data.</text>
</comment>
<proteinExistence type="predicted"/>
<protein>
    <submittedName>
        <fullName evidence="1">Uncharacterized protein</fullName>
    </submittedName>
</protein>
<sequence length="105" mass="11525">MGQHNIILGKGVVQASGWQHKCPTKSASKVDEEGVMVAVCRHRILLKGLNMIRGKIFAYPLYLQKRLALQNVQFFCSDVVTYKFVVGAMGGTKSRGSRNNDRGGG</sequence>